<sequence length="113" mass="12970">MAMALLRRKPTAGLVHHSDQGVQYTCKAYQKDLRDAGLVASMSRKGMPYDNAVMESFFASLKQELTHHEQFKDRDEARTRVFDYIEVFYNRERLHSALGNRSPEDFAAQAVSN</sequence>
<dbReference type="PANTHER" id="PTHR46889:SF4">
    <property type="entry name" value="TRANSPOSASE INSO FOR INSERTION SEQUENCE ELEMENT IS911B-RELATED"/>
    <property type="match status" value="1"/>
</dbReference>
<dbReference type="Gene3D" id="3.30.420.10">
    <property type="entry name" value="Ribonuclease H-like superfamily/Ribonuclease H"/>
    <property type="match status" value="1"/>
</dbReference>
<feature type="domain" description="Integrase catalytic" evidence="1">
    <location>
        <begin position="1"/>
        <end position="111"/>
    </location>
</feature>
<dbReference type="InterPro" id="IPR036397">
    <property type="entry name" value="RNaseH_sf"/>
</dbReference>
<evidence type="ECO:0000313" key="2">
    <source>
        <dbReference type="EMBL" id="MBA8888316.1"/>
    </source>
</evidence>
<reference evidence="2 3" key="1">
    <citation type="submission" date="2020-07" db="EMBL/GenBank/DDBJ databases">
        <title>Genomic Encyclopedia of Type Strains, Phase IV (KMG-V): Genome sequencing to study the core and pangenomes of soil and plant-associated prokaryotes.</title>
        <authorList>
            <person name="Whitman W."/>
        </authorList>
    </citation>
    <scope>NUCLEOTIDE SEQUENCE [LARGE SCALE GENOMIC DNA]</scope>
    <source>
        <strain evidence="2 3">RH2WT43</strain>
    </source>
</reference>
<comment type="caution">
    <text evidence="2">The sequence shown here is derived from an EMBL/GenBank/DDBJ whole genome shotgun (WGS) entry which is preliminary data.</text>
</comment>
<dbReference type="EMBL" id="JACGXL010000003">
    <property type="protein sequence ID" value="MBA8888316.1"/>
    <property type="molecule type" value="Genomic_DNA"/>
</dbReference>
<dbReference type="SUPFAM" id="SSF53098">
    <property type="entry name" value="Ribonuclease H-like"/>
    <property type="match status" value="1"/>
</dbReference>
<name>A0A839F131_9GAMM</name>
<dbReference type="Proteomes" id="UP000550401">
    <property type="component" value="Unassembled WGS sequence"/>
</dbReference>
<dbReference type="InterPro" id="IPR012337">
    <property type="entry name" value="RNaseH-like_sf"/>
</dbReference>
<dbReference type="PROSITE" id="PS50994">
    <property type="entry name" value="INTEGRASE"/>
    <property type="match status" value="1"/>
</dbReference>
<dbReference type="Pfam" id="PF13333">
    <property type="entry name" value="rve_2"/>
    <property type="match status" value="1"/>
</dbReference>
<keyword evidence="3" id="KW-1185">Reference proteome</keyword>
<proteinExistence type="predicted"/>
<accession>A0A839F131</accession>
<organism evidence="2 3">
    <name type="scientific">Dokdonella fugitiva</name>
    <dbReference type="NCBI Taxonomy" id="328517"/>
    <lineage>
        <taxon>Bacteria</taxon>
        <taxon>Pseudomonadati</taxon>
        <taxon>Pseudomonadota</taxon>
        <taxon>Gammaproteobacteria</taxon>
        <taxon>Lysobacterales</taxon>
        <taxon>Rhodanobacteraceae</taxon>
        <taxon>Dokdonella</taxon>
    </lineage>
</organism>
<protein>
    <submittedName>
        <fullName evidence="2">Transposase InsO family protein</fullName>
    </submittedName>
</protein>
<evidence type="ECO:0000313" key="3">
    <source>
        <dbReference type="Proteomes" id="UP000550401"/>
    </source>
</evidence>
<gene>
    <name evidence="2" type="ORF">FHW12_002540</name>
</gene>
<dbReference type="InterPro" id="IPR050900">
    <property type="entry name" value="Transposase_IS3/IS150/IS904"/>
</dbReference>
<evidence type="ECO:0000259" key="1">
    <source>
        <dbReference type="PROSITE" id="PS50994"/>
    </source>
</evidence>
<dbReference type="GO" id="GO:0015074">
    <property type="term" value="P:DNA integration"/>
    <property type="evidence" value="ECO:0007669"/>
    <property type="project" value="InterPro"/>
</dbReference>
<dbReference type="PANTHER" id="PTHR46889">
    <property type="entry name" value="TRANSPOSASE INSF FOR INSERTION SEQUENCE IS3B-RELATED"/>
    <property type="match status" value="1"/>
</dbReference>
<dbReference type="GO" id="GO:0003676">
    <property type="term" value="F:nucleic acid binding"/>
    <property type="evidence" value="ECO:0007669"/>
    <property type="project" value="InterPro"/>
</dbReference>
<dbReference type="InterPro" id="IPR001584">
    <property type="entry name" value="Integrase_cat-core"/>
</dbReference>
<dbReference type="AlphaFoldDB" id="A0A839F131"/>